<sequence length="481" mass="55199">MEKPVHRDILDGDDQEIAAHLMDLIKNEYQRTHDFMDVCMQIQHVCSQHLLSDLVTVIEFIVNNVPIERVSQIFCVFAFGELHGDLRRLNNSYQHTLSALSASLATTEVSKFPSNSYTNLVNISRKIFQLVRGESYTLCCYLDMFYHFLGSKGVSSIIEEIATGKCREMIAIDDNKHSEYVERIAGNLLKGDTPSIDQLEKLVRHLPLNLASGLYKIAVESMDPILGQRVKEGLRANAHTALDKAKHKHDMDMITSLNSSFEKLDLNLDERFRDFVERVIVQEIAYPWAAGDPKKRGSDSLIHSFLKMLDETACFKEDSSKVELVKSLALSPNPECRQMFLKVAQLTKFRVVYDNLESDTYVLWLENEMRLCREDKIKALFAKFLSLLAVGLPKNKVLEDALRQVALKDMKAMRIEELLKSTSSIEKMCDDETFLFDIYRTEVVEVLRKRWGKKPVDVLLQICTDVNDAKKLRINSRYVFV</sequence>
<reference evidence="1" key="1">
    <citation type="journal article" date="2019" name="bioRxiv">
        <title>The Genome of the Zebra Mussel, Dreissena polymorpha: A Resource for Invasive Species Research.</title>
        <authorList>
            <person name="McCartney M.A."/>
            <person name="Auch B."/>
            <person name="Kono T."/>
            <person name="Mallez S."/>
            <person name="Zhang Y."/>
            <person name="Obille A."/>
            <person name="Becker A."/>
            <person name="Abrahante J.E."/>
            <person name="Garbe J."/>
            <person name="Badalamenti J.P."/>
            <person name="Herman A."/>
            <person name="Mangelson H."/>
            <person name="Liachko I."/>
            <person name="Sullivan S."/>
            <person name="Sone E.D."/>
            <person name="Koren S."/>
            <person name="Silverstein K.A.T."/>
            <person name="Beckman K.B."/>
            <person name="Gohl D.M."/>
        </authorList>
    </citation>
    <scope>NUCLEOTIDE SEQUENCE</scope>
    <source>
        <strain evidence="1">Duluth1</strain>
        <tissue evidence="1">Whole animal</tissue>
    </source>
</reference>
<dbReference type="AlphaFoldDB" id="A0A9D4DQ42"/>
<accession>A0A9D4DQ42</accession>
<proteinExistence type="predicted"/>
<protein>
    <submittedName>
        <fullName evidence="1">Uncharacterized protein</fullName>
    </submittedName>
</protein>
<organism evidence="1 2">
    <name type="scientific">Dreissena polymorpha</name>
    <name type="common">Zebra mussel</name>
    <name type="synonym">Mytilus polymorpha</name>
    <dbReference type="NCBI Taxonomy" id="45954"/>
    <lineage>
        <taxon>Eukaryota</taxon>
        <taxon>Metazoa</taxon>
        <taxon>Spiralia</taxon>
        <taxon>Lophotrochozoa</taxon>
        <taxon>Mollusca</taxon>
        <taxon>Bivalvia</taxon>
        <taxon>Autobranchia</taxon>
        <taxon>Heteroconchia</taxon>
        <taxon>Euheterodonta</taxon>
        <taxon>Imparidentia</taxon>
        <taxon>Neoheterodontei</taxon>
        <taxon>Myida</taxon>
        <taxon>Dreissenoidea</taxon>
        <taxon>Dreissenidae</taxon>
        <taxon>Dreissena</taxon>
    </lineage>
</organism>
<reference evidence="1" key="2">
    <citation type="submission" date="2020-11" db="EMBL/GenBank/DDBJ databases">
        <authorList>
            <person name="McCartney M.A."/>
            <person name="Auch B."/>
            <person name="Kono T."/>
            <person name="Mallez S."/>
            <person name="Becker A."/>
            <person name="Gohl D.M."/>
            <person name="Silverstein K.A.T."/>
            <person name="Koren S."/>
            <person name="Bechman K.B."/>
            <person name="Herman A."/>
            <person name="Abrahante J.E."/>
            <person name="Garbe J."/>
        </authorList>
    </citation>
    <scope>NUCLEOTIDE SEQUENCE</scope>
    <source>
        <strain evidence="1">Duluth1</strain>
        <tissue evidence="1">Whole animal</tissue>
    </source>
</reference>
<keyword evidence="2" id="KW-1185">Reference proteome</keyword>
<evidence type="ECO:0000313" key="2">
    <source>
        <dbReference type="Proteomes" id="UP000828390"/>
    </source>
</evidence>
<evidence type="ECO:0000313" key="1">
    <source>
        <dbReference type="EMBL" id="KAH3751684.1"/>
    </source>
</evidence>
<dbReference type="EMBL" id="JAIWYP010000010">
    <property type="protein sequence ID" value="KAH3751684.1"/>
    <property type="molecule type" value="Genomic_DNA"/>
</dbReference>
<dbReference type="Proteomes" id="UP000828390">
    <property type="component" value="Unassembled WGS sequence"/>
</dbReference>
<name>A0A9D4DQ42_DREPO</name>
<gene>
    <name evidence="1" type="ORF">DPMN_186253</name>
</gene>
<comment type="caution">
    <text evidence="1">The sequence shown here is derived from an EMBL/GenBank/DDBJ whole genome shotgun (WGS) entry which is preliminary data.</text>
</comment>